<accession>A0AAV5TTX2</accession>
<gene>
    <name evidence="1" type="ORF">PENTCL1PPCAC_19881</name>
</gene>
<dbReference type="EMBL" id="BTSX01000004">
    <property type="protein sequence ID" value="GMS97706.1"/>
    <property type="molecule type" value="Genomic_DNA"/>
</dbReference>
<evidence type="ECO:0000313" key="2">
    <source>
        <dbReference type="Proteomes" id="UP001432027"/>
    </source>
</evidence>
<dbReference type="Proteomes" id="UP001432027">
    <property type="component" value="Unassembled WGS sequence"/>
</dbReference>
<protein>
    <submittedName>
        <fullName evidence="1">Uncharacterized protein</fullName>
    </submittedName>
</protein>
<proteinExistence type="predicted"/>
<evidence type="ECO:0000313" key="1">
    <source>
        <dbReference type="EMBL" id="GMS97706.1"/>
    </source>
</evidence>
<reference evidence="1" key="1">
    <citation type="submission" date="2023-10" db="EMBL/GenBank/DDBJ databases">
        <title>Genome assembly of Pristionchus species.</title>
        <authorList>
            <person name="Yoshida K."/>
            <person name="Sommer R.J."/>
        </authorList>
    </citation>
    <scope>NUCLEOTIDE SEQUENCE</scope>
    <source>
        <strain evidence="1">RS0144</strain>
    </source>
</reference>
<comment type="caution">
    <text evidence="1">The sequence shown here is derived from an EMBL/GenBank/DDBJ whole genome shotgun (WGS) entry which is preliminary data.</text>
</comment>
<organism evidence="1 2">
    <name type="scientific">Pristionchus entomophagus</name>
    <dbReference type="NCBI Taxonomy" id="358040"/>
    <lineage>
        <taxon>Eukaryota</taxon>
        <taxon>Metazoa</taxon>
        <taxon>Ecdysozoa</taxon>
        <taxon>Nematoda</taxon>
        <taxon>Chromadorea</taxon>
        <taxon>Rhabditida</taxon>
        <taxon>Rhabditina</taxon>
        <taxon>Diplogasteromorpha</taxon>
        <taxon>Diplogasteroidea</taxon>
        <taxon>Neodiplogasteridae</taxon>
        <taxon>Pristionchus</taxon>
    </lineage>
</organism>
<name>A0AAV5TTX2_9BILA</name>
<keyword evidence="2" id="KW-1185">Reference proteome</keyword>
<sequence>MAFPRTPLSAIEEWKRKIESINTDDPALVALMKEGLSTMEVFLKPDSTYDDQTRALAHFDCERIVSLHFAPAQNDANRDLVLGFAECLHLTLHDLMRGRNLPNPTDGVNDRSIIVPSNFDGDESNNESNQISGLDRLIKQEEPFDELYAALNRNSSSQEMVPPNCTDEEIIGEECAEGGMCDGRQFTIHKLEFD</sequence>
<dbReference type="AlphaFoldDB" id="A0AAV5TTX2"/>